<dbReference type="CDD" id="cd15873">
    <property type="entry name" value="R-SNARE_STXBP5_6"/>
    <property type="match status" value="1"/>
</dbReference>
<dbReference type="InterPro" id="IPR042855">
    <property type="entry name" value="V_SNARE_CC"/>
</dbReference>
<feature type="region of interest" description="Disordered" evidence="7">
    <location>
        <begin position="1282"/>
        <end position="1319"/>
    </location>
</feature>
<dbReference type="GO" id="GO:0006893">
    <property type="term" value="P:Golgi to plasma membrane transport"/>
    <property type="evidence" value="ECO:0007669"/>
    <property type="project" value="TreeGrafter"/>
</dbReference>
<feature type="compositionally biased region" description="Low complexity" evidence="7">
    <location>
        <begin position="1134"/>
        <end position="1145"/>
    </location>
</feature>
<keyword evidence="5" id="KW-0853">WD repeat</keyword>
<dbReference type="InterPro" id="IPR015943">
    <property type="entry name" value="WD40/YVTN_repeat-like_dom_sf"/>
</dbReference>
<keyword evidence="3" id="KW-0268">Exocytosis</keyword>
<evidence type="ECO:0000256" key="4">
    <source>
        <dbReference type="ARBA" id="ARBA00022490"/>
    </source>
</evidence>
<keyword evidence="6" id="KW-0175">Coiled coil</keyword>
<organism evidence="9">
    <name type="scientific">Auxenochlorella protothecoides</name>
    <name type="common">Green microalga</name>
    <name type="synonym">Chlorella protothecoides</name>
    <dbReference type="NCBI Taxonomy" id="3075"/>
    <lineage>
        <taxon>Eukaryota</taxon>
        <taxon>Viridiplantae</taxon>
        <taxon>Chlorophyta</taxon>
        <taxon>core chlorophytes</taxon>
        <taxon>Trebouxiophyceae</taxon>
        <taxon>Chlorellales</taxon>
        <taxon>Chlorellaceae</taxon>
        <taxon>Auxenochlorella</taxon>
    </lineage>
</organism>
<feature type="region of interest" description="Disordered" evidence="7">
    <location>
        <begin position="1134"/>
        <end position="1161"/>
    </location>
</feature>
<dbReference type="PROSITE" id="PS50892">
    <property type="entry name" value="V_SNARE"/>
    <property type="match status" value="1"/>
</dbReference>
<keyword evidence="4" id="KW-0963">Cytoplasm</keyword>
<dbReference type="PROSITE" id="PS50082">
    <property type="entry name" value="WD_REPEATS_2"/>
    <property type="match status" value="1"/>
</dbReference>
<feature type="region of interest" description="Disordered" evidence="7">
    <location>
        <begin position="1"/>
        <end position="27"/>
    </location>
</feature>
<dbReference type="GO" id="GO:0006887">
    <property type="term" value="P:exocytosis"/>
    <property type="evidence" value="ECO:0007669"/>
    <property type="project" value="UniProtKB-KW"/>
</dbReference>
<dbReference type="GO" id="GO:0019905">
    <property type="term" value="F:syntaxin binding"/>
    <property type="evidence" value="ECO:0007669"/>
    <property type="project" value="TreeGrafter"/>
</dbReference>
<evidence type="ECO:0000259" key="8">
    <source>
        <dbReference type="PROSITE" id="PS50892"/>
    </source>
</evidence>
<reference evidence="9" key="1">
    <citation type="submission" date="2015-08" db="EMBL/GenBank/DDBJ databases">
        <authorList>
            <person name="Babu N.S."/>
            <person name="Beckwith C.J."/>
            <person name="Beseler K.G."/>
            <person name="Brison A."/>
            <person name="Carone J.V."/>
            <person name="Caskin T.P."/>
            <person name="Diamond M."/>
            <person name="Durham M.E."/>
            <person name="Foxe J.M."/>
            <person name="Go M."/>
            <person name="Henderson B.A."/>
            <person name="Jones I.B."/>
            <person name="McGettigan J.A."/>
            <person name="Micheletti S.J."/>
            <person name="Nasrallah M.E."/>
            <person name="Ortiz D."/>
            <person name="Piller C.R."/>
            <person name="Privatt S.R."/>
            <person name="Schneider S.L."/>
            <person name="Sharp S."/>
            <person name="Smith T.C."/>
            <person name="Stanton J.D."/>
            <person name="Ullery H.E."/>
            <person name="Wilson R.J."/>
            <person name="Serrano M.G."/>
            <person name="Buck G."/>
            <person name="Lee V."/>
            <person name="Wang Y."/>
            <person name="Carvalho R."/>
            <person name="Voegtly L."/>
            <person name="Shi R."/>
            <person name="Duckworth R."/>
            <person name="Johnson A."/>
            <person name="Loviza R."/>
            <person name="Walstead R."/>
            <person name="Shah Z."/>
            <person name="Kiflezghi M."/>
            <person name="Wade K."/>
            <person name="Ball S.L."/>
            <person name="Bradley K.W."/>
            <person name="Asai D.J."/>
            <person name="Bowman C.A."/>
            <person name="Russell D.A."/>
            <person name="Pope W.H."/>
            <person name="Jacobs-Sera D."/>
            <person name="Hendrix R.W."/>
            <person name="Hatfull G.F."/>
        </authorList>
    </citation>
    <scope>NUCLEOTIDE SEQUENCE</scope>
</reference>
<evidence type="ECO:0000256" key="1">
    <source>
        <dbReference type="ARBA" id="ARBA00004496"/>
    </source>
</evidence>
<dbReference type="EMBL" id="GDKF01002656">
    <property type="protein sequence ID" value="JAT75966.1"/>
    <property type="molecule type" value="Transcribed_RNA"/>
</dbReference>
<dbReference type="Gene3D" id="1.20.5.110">
    <property type="match status" value="1"/>
</dbReference>
<evidence type="ECO:0000256" key="5">
    <source>
        <dbReference type="PROSITE-ProRule" id="PRU00221"/>
    </source>
</evidence>
<gene>
    <name evidence="9" type="ORF">g.18573</name>
</gene>
<dbReference type="SUPFAM" id="SSF50978">
    <property type="entry name" value="WD40 repeat-like"/>
    <property type="match status" value="1"/>
</dbReference>
<dbReference type="GO" id="GO:0005737">
    <property type="term" value="C:cytoplasm"/>
    <property type="evidence" value="ECO:0007669"/>
    <property type="project" value="UniProtKB-SubCell"/>
</dbReference>
<dbReference type="Gene3D" id="2.130.10.10">
    <property type="entry name" value="YVTN repeat-like/Quinoprotein amine dehydrogenase"/>
    <property type="match status" value="2"/>
</dbReference>
<dbReference type="PANTHER" id="PTHR10241">
    <property type="entry name" value="LETHAL 2 GIANT LARVAE PROTEIN"/>
    <property type="match status" value="1"/>
</dbReference>
<dbReference type="GO" id="GO:0005096">
    <property type="term" value="F:GTPase activator activity"/>
    <property type="evidence" value="ECO:0007669"/>
    <property type="project" value="TreeGrafter"/>
</dbReference>
<dbReference type="PANTHER" id="PTHR10241:SF25">
    <property type="entry name" value="TOMOSYN, ISOFORM C"/>
    <property type="match status" value="1"/>
</dbReference>
<protein>
    <recommendedName>
        <fullName evidence="8">V-SNARE coiled-coil homology domain-containing protein</fullName>
    </recommendedName>
</protein>
<name>A0A1D2A9S2_AUXPR</name>
<feature type="compositionally biased region" description="Low complexity" evidence="7">
    <location>
        <begin position="840"/>
        <end position="880"/>
    </location>
</feature>
<comment type="subcellular location">
    <subcellularLocation>
        <location evidence="1">Cytoplasm</location>
    </subcellularLocation>
</comment>
<proteinExistence type="inferred from homology"/>
<feature type="region of interest" description="Disordered" evidence="7">
    <location>
        <begin position="729"/>
        <end position="806"/>
    </location>
</feature>
<evidence type="ECO:0000256" key="2">
    <source>
        <dbReference type="ARBA" id="ARBA00008070"/>
    </source>
</evidence>
<feature type="domain" description="V-SNARE coiled-coil homology" evidence="8">
    <location>
        <begin position="1330"/>
        <end position="1394"/>
    </location>
</feature>
<feature type="compositionally biased region" description="Pro residues" evidence="7">
    <location>
        <begin position="1057"/>
        <end position="1072"/>
    </location>
</feature>
<sequence length="1395" mass="142640">MKGTARHLQRALQQASAPLRESQALPPDTLTRQSMAIRQAGGTGFPASADSLAYDSSQSLLVVGTSDGRIKLIGALGVEAVLQTPSQSPTSYLAFLANRGAILRVTQLGDIQLFSIDSFKLVASTWLQGDAITAVTPLPSAPYLLIGCESGAVRTAALLGEDGQPAPESSPVLDVSLRKYTITPSQTGGRGPVVALATAAHVPGLPLLLLVYRDSGAVVWDIRAQRVLCAGGDPGDKEVLPTAACWLGDQADGFVMGYDNGAIAVHALTSGAWARGTQAGAAPPSTEVVAHLCKGSHRSGPILSLALVLGLEDLGPCLLVRGGQDMGEPDMLSFLPLQRSRGPAKLVPWFGAVQGHALVPRLGSLARDPEAPLSLLVLTEGGQLVVHDLATWQPMPLTLPFQELPPVTVSLLVPTLGPSHTHGLTLEAVRGCSRRHAGGGAAFAPGPGDWPFTGGRAALLDPGAAAAGAHPAGLLLTGHRDGRVRVWDAVAQVPELLMTVPASSGAERLHAVTAIEAWPEAGLVAVGYAGGKVHIFQFCPTSRVTNRVNLDESGVPYSHVSHQPPGFQYILRYSRHTSDIALLALVRAEARLAVVDAAGLVSHLDISVPAQGGELAASPLGPLSHLLPFFELGAEHRALRYLAVARDGALCLLGPHPSSPMLAGPLRPKSEARPLMATLLGVDGRILRERGTPCPLHWADAGGEGHALSPSGRERSGASLDLARPEGLVLDTSPHLNPARSGGAPLSSRRPSTQGPSEERGSRLRGVSRWSSRGEAPSEELQVEPLPSDGERSGAASREESEDEDAALDAALNQALNERRGGKGIRPALLHLPGSLRRLAGPATSRPAPAAAPAASSSFLLGRSQSAPSSPSLSGPSAGDGPAGVGVEAGRSMSGDALDSARASRPERGGGLAGAGPDVAPGPGAAAAALAAAYGIERDAHPEVRAVADAGPPDELPPAEAPGFIVVCTEHHLRLYAFGTLVEGASRATLRKVAFASPAYWAGAAGGGVVSLHEDGTLTLHSLPGLERLARAPLGASAAAGGVPASAEPTPRGDGPAPRPGPGVAPVPPGPRPVVALSEDGQLALASYDAEVARLVLLRATRAPAAPAATYDWQLAAAAAAAAAAARHTAAGGAEAAGRGAAPRATPLPPPAGPDSGSAPAAPLALGARLFEGVRGTALDVVEGASRLPMGVLKELDRARVAGVSSLQRLTMPGSSGAQPDATSTLPSVEDLFGAESKSESEESIDLDYLPDEVEPGASATGHSLGAVKPVAEVGPLAGAGAALPSSRHGWGVPPPLAGPSTTPREATPPAAGGPRPVNRTVSMVKRTYGRPTTSKRVDGVAGVMAENMQRLGERGEKLSRLEDRTAELEDDAGNFASLAKQLADGYSNRKWWQM</sequence>
<dbReference type="Pfam" id="PF00957">
    <property type="entry name" value="Synaptobrevin"/>
    <property type="match status" value="1"/>
</dbReference>
<evidence type="ECO:0000256" key="7">
    <source>
        <dbReference type="SAM" id="MobiDB-lite"/>
    </source>
</evidence>
<feature type="compositionally biased region" description="Low complexity" evidence="7">
    <location>
        <begin position="1039"/>
        <end position="1056"/>
    </location>
</feature>
<feature type="region of interest" description="Disordered" evidence="7">
    <location>
        <begin position="840"/>
        <end position="918"/>
    </location>
</feature>
<dbReference type="InterPro" id="IPR001680">
    <property type="entry name" value="WD40_rpt"/>
</dbReference>
<feature type="region of interest" description="Disordered" evidence="7">
    <location>
        <begin position="1039"/>
        <end position="1075"/>
    </location>
</feature>
<dbReference type="GO" id="GO:0005886">
    <property type="term" value="C:plasma membrane"/>
    <property type="evidence" value="ECO:0007669"/>
    <property type="project" value="TreeGrafter"/>
</dbReference>
<accession>A0A1D2A9S2</accession>
<dbReference type="InterPro" id="IPR036322">
    <property type="entry name" value="WD40_repeat_dom_sf"/>
</dbReference>
<feature type="repeat" description="WD" evidence="5">
    <location>
        <begin position="474"/>
        <end position="488"/>
    </location>
</feature>
<evidence type="ECO:0000313" key="9">
    <source>
        <dbReference type="EMBL" id="JAT75966.1"/>
    </source>
</evidence>
<dbReference type="GO" id="GO:0045159">
    <property type="term" value="F:myosin II binding"/>
    <property type="evidence" value="ECO:0007669"/>
    <property type="project" value="TreeGrafter"/>
</dbReference>
<comment type="similarity">
    <text evidence="2">Belongs to the WD repeat L(2)GL family.</text>
</comment>
<evidence type="ECO:0000256" key="6">
    <source>
        <dbReference type="PROSITE-ProRule" id="PRU00290"/>
    </source>
</evidence>
<evidence type="ECO:0000256" key="3">
    <source>
        <dbReference type="ARBA" id="ARBA00022483"/>
    </source>
</evidence>
<dbReference type="SUPFAM" id="SSF58038">
    <property type="entry name" value="SNARE fusion complex"/>
    <property type="match status" value="1"/>
</dbReference>